<dbReference type="OrthoDB" id="341566at2759"/>
<organism evidence="2">
    <name type="scientific">Cryptosporidium canis</name>
    <dbReference type="NCBI Taxonomy" id="195482"/>
    <lineage>
        <taxon>Eukaryota</taxon>
        <taxon>Sar</taxon>
        <taxon>Alveolata</taxon>
        <taxon>Apicomplexa</taxon>
        <taxon>Conoidasida</taxon>
        <taxon>Coccidia</taxon>
        <taxon>Eucoccidiorida</taxon>
        <taxon>Eimeriorina</taxon>
        <taxon>Cryptosporidiidae</taxon>
        <taxon>Cryptosporidium</taxon>
    </lineage>
</organism>
<accession>A0A9D5DHW4</accession>
<proteinExistence type="predicted"/>
<sequence length="1479" mass="168190">MEIVTHDDTESIKFIHGPRFRLTDDKAARILICNALKYLIIEKDLQITIFNINAILSKPSDTPYFESSFDELSHAKLRNYRIHDSSVSHITLDFSSTILTVVTEKKIILFNLQNIDKDEEWASINHNGIKSIIWTKNNDIITIDTDGQCYFYQYIPSSHDFFQIKLTLDTLSDEFSIVEACNNNLYEIEFILITETKKNIIFVTSELYSQIISSKSKSFVIPKVFYKIFSTIIEPILDIFPNDTCEINIVEKLHIASAKIIDGNDLYLSIILIGRFECLDGYVLFFNIDNNLNISLISYSVNDLCFDNVDPGDIEHIKQIDCVSIWVKEWKVLFIGSSVFSQMILFTCDHSYVNKEDLHEYTPHAWIRLAMCEGYDINCTDFDIGIFDSCIYFYNPRSIKDPKQTIDSPDIIQPPIIFISETNGNIITHYISGNLQLIRNIQPEKLNSLIRVIETTNHRIIETQDKTQLSITLNNKSSKDSTISSITSCGTFDPIKRITVTLRNEATYRKNTIIYKSVENLLDSILKIESQVLNLEKKFIKINHKFVSILKSPISQDLMNINRTIKDIEPASKENEDFDRLISKFNEISNIEIQLRRLQLYLMKKISDEIYKNTKVEILKEKLRKNELTSSQISILFQYDTELFVGVHNHVDVDQKILNSLSSIEKRSLKLASRISQISKFCGRLNYRRFSEREFTLLPPSEYKVLQEINQNYRTPEKTHFDSKNILQPKATTTSSVRILSNINYCSISESRSKYRISSLRNNINLNEIINNISNSVVDKLHKHKLSPNNKIPNAQELKIDNYANISVTPDRYFQIRSKPVGNFFNNIASQIRQEKFGHSIAHKNTPFFSSSWTPGSKEENPSIKLAEYSNHAYEIDNKYLHSTKFGNANSIFTCCFERLERITDYCEIASSSISFIEREELLPIFIKKADKYLVSSLEDTGNQTSNCNRFITPQLLLKRNSSLQKNMEYRQKLSLIILGFIDSLSDYSKPMDFLQHTDDNNDFCFLSSSDDSLVNTQPWENIMNMKCEIPDNSTWDTKKDRGLIPMHEIISIERHTSFSNSLGVPIPSFIPELQDDLDSKSTTKIEYENEMEFNSKFLSEPAPIYNKCEIIVNKVMGYDNCTKVESLGLAQQKIDEGSKYLETESSNINEFPNDNNLACISPTEIDTSRSDDKKSLTANSSKSIPIETGKKNTNESVGIEDEVKSILFPLNLTNNETPNSKRASEGLFIFSTEMNISINLTDPISEKNLSQHQTSESNIFSFCSDTSPLKPIDYVTSFTWNDSENNLLHPSIGGPKKIDVLSALDNNVIERKNSVSDIKDTNNGFKCTNFGSVLEPNVRANSTAPNSISGGAFTFPSFITNVNNAPTTSGFGSSPFLTSGPFCSNSTDDLSVNTKKITFMGDTQFLGSPKTELNASTPFNSHPSPDNSAGGFASLSSEFHGFSSISTQNTLSSSFSTNPSNIFNFAPPQKPRQVNKLD</sequence>
<comment type="caution">
    <text evidence="2">The sequence shown here is derived from an EMBL/GenBank/DDBJ whole genome shotgun (WGS) entry which is preliminary data.</text>
</comment>
<feature type="compositionally biased region" description="Basic and acidic residues" evidence="1">
    <location>
        <begin position="1167"/>
        <end position="1176"/>
    </location>
</feature>
<evidence type="ECO:0000313" key="2">
    <source>
        <dbReference type="EMBL" id="KAJ1611249.1"/>
    </source>
</evidence>
<protein>
    <submittedName>
        <fullName evidence="2">Uncharacterized protein</fullName>
    </submittedName>
</protein>
<feature type="region of interest" description="Disordered" evidence="1">
    <location>
        <begin position="1411"/>
        <end position="1431"/>
    </location>
</feature>
<evidence type="ECO:0000256" key="1">
    <source>
        <dbReference type="SAM" id="MobiDB-lite"/>
    </source>
</evidence>
<dbReference type="Proteomes" id="UP001067231">
    <property type="component" value="Unassembled WGS sequence"/>
</dbReference>
<feature type="compositionally biased region" description="Polar residues" evidence="1">
    <location>
        <begin position="1412"/>
        <end position="1428"/>
    </location>
</feature>
<dbReference type="EMBL" id="JAPCXC010000017">
    <property type="protein sequence ID" value="KAJ1611249.1"/>
    <property type="molecule type" value="Genomic_DNA"/>
</dbReference>
<feature type="region of interest" description="Disordered" evidence="1">
    <location>
        <begin position="1165"/>
        <end position="1193"/>
    </location>
</feature>
<name>A0A9D5DHW4_9CRYT</name>
<gene>
    <name evidence="2" type="ORF">OJ253_907</name>
</gene>
<reference evidence="2" key="1">
    <citation type="submission" date="2022-10" db="EMBL/GenBank/DDBJ databases">
        <title>Adaptive evolution leads to modifications in subtelomeric GC content in a zoonotic Cryptosporidium species.</title>
        <authorList>
            <person name="Li J."/>
            <person name="Feng Y."/>
            <person name="Xiao L."/>
        </authorList>
    </citation>
    <scope>NUCLEOTIDE SEQUENCE</scope>
    <source>
        <strain evidence="2">33844</strain>
    </source>
</reference>